<keyword evidence="4" id="KW-1185">Reference proteome</keyword>
<feature type="domain" description="GCVT N-terminal" evidence="1">
    <location>
        <begin position="21"/>
        <end position="271"/>
    </location>
</feature>
<proteinExistence type="predicted"/>
<dbReference type="Pfam" id="PF08669">
    <property type="entry name" value="GCV_T_C"/>
    <property type="match status" value="1"/>
</dbReference>
<accession>A0ABP9LGB1</accession>
<evidence type="ECO:0000259" key="1">
    <source>
        <dbReference type="Pfam" id="PF01571"/>
    </source>
</evidence>
<evidence type="ECO:0000259" key="2">
    <source>
        <dbReference type="Pfam" id="PF08669"/>
    </source>
</evidence>
<dbReference type="SUPFAM" id="SSF101790">
    <property type="entry name" value="Aminomethyltransferase beta-barrel domain"/>
    <property type="match status" value="1"/>
</dbReference>
<dbReference type="EMBL" id="BAABHW010000004">
    <property type="protein sequence ID" value="GAA5077914.1"/>
    <property type="molecule type" value="Genomic_DNA"/>
</dbReference>
<dbReference type="PIRSF" id="PIRSF006487">
    <property type="entry name" value="GcvT"/>
    <property type="match status" value="1"/>
</dbReference>
<dbReference type="InterPro" id="IPR006222">
    <property type="entry name" value="GCVT_N"/>
</dbReference>
<dbReference type="Gene3D" id="3.30.1360.120">
    <property type="entry name" value="Probable tRNA modification gtpase trme, domain 1"/>
    <property type="match status" value="1"/>
</dbReference>
<name>A0ABP9LGB1_9RHOB</name>
<reference evidence="4" key="1">
    <citation type="journal article" date="2019" name="Int. J. Syst. Evol. Microbiol.">
        <title>The Global Catalogue of Microorganisms (GCM) 10K type strain sequencing project: providing services to taxonomists for standard genome sequencing and annotation.</title>
        <authorList>
            <consortium name="The Broad Institute Genomics Platform"/>
            <consortium name="The Broad Institute Genome Sequencing Center for Infectious Disease"/>
            <person name="Wu L."/>
            <person name="Ma J."/>
        </authorList>
    </citation>
    <scope>NUCLEOTIDE SEQUENCE [LARGE SCALE GENOMIC DNA]</scope>
    <source>
        <strain evidence="4">JCM 18015</strain>
    </source>
</reference>
<gene>
    <name evidence="3" type="ORF">GCM10023209_28660</name>
</gene>
<dbReference type="RefSeq" id="WP_259549445.1">
    <property type="nucleotide sequence ID" value="NZ_BAABHW010000004.1"/>
</dbReference>
<dbReference type="InterPro" id="IPR029043">
    <property type="entry name" value="GcvT/YgfZ_C"/>
</dbReference>
<organism evidence="3 4">
    <name type="scientific">[Roseibacterium] beibuensis</name>
    <dbReference type="NCBI Taxonomy" id="1193142"/>
    <lineage>
        <taxon>Bacteria</taxon>
        <taxon>Pseudomonadati</taxon>
        <taxon>Pseudomonadota</taxon>
        <taxon>Alphaproteobacteria</taxon>
        <taxon>Rhodobacterales</taxon>
        <taxon>Roseobacteraceae</taxon>
        <taxon>Roseicyclus</taxon>
    </lineage>
</organism>
<dbReference type="InterPro" id="IPR013977">
    <property type="entry name" value="GcvT_C"/>
</dbReference>
<dbReference type="Pfam" id="PF01571">
    <property type="entry name" value="GCV_T"/>
    <property type="match status" value="1"/>
</dbReference>
<dbReference type="PANTHER" id="PTHR43757">
    <property type="entry name" value="AMINOMETHYLTRANSFERASE"/>
    <property type="match status" value="1"/>
</dbReference>
<evidence type="ECO:0000313" key="4">
    <source>
        <dbReference type="Proteomes" id="UP001499910"/>
    </source>
</evidence>
<dbReference type="Proteomes" id="UP001499910">
    <property type="component" value="Unassembled WGS sequence"/>
</dbReference>
<sequence>MSYSIHIGPNIRKSPYFEATVADGVQSFSVYNHMFIPGHFGDPAGEYDRLINGVAMWDVAAQRQVELLGPDAGKLAQLLTPRDLSKTKIGQGRYVPLCDHDGWLINDPVLLPLAEDRVWLSIADSDVALWAKAIARERGLNVEVSEPDVAPLAIQGPKAMDVAEALFGDWVRSLRYFQFRETDLDGIPLVVARSGWSKQGGVELYLRDSAQGTQLWQMVKEAGAPWGIGPGAPNDIERLESGLVSYGADMRWQSLPANPFEMGFGTMVNLDAGHDFIGRAALERIKAEGITRRLTGVVIGGDRVTGNQHPLPLMRNAQPVGHISEIAYSPRLAKNIGIGLVRSDLGDGTDGLSIALDGGPRAITLTALPFIA</sequence>
<evidence type="ECO:0000313" key="3">
    <source>
        <dbReference type="EMBL" id="GAA5077914.1"/>
    </source>
</evidence>
<dbReference type="SUPFAM" id="SSF103025">
    <property type="entry name" value="Folate-binding domain"/>
    <property type="match status" value="1"/>
</dbReference>
<feature type="domain" description="Aminomethyltransferase C-terminal" evidence="2">
    <location>
        <begin position="292"/>
        <end position="370"/>
    </location>
</feature>
<dbReference type="InterPro" id="IPR028896">
    <property type="entry name" value="GcvT/YgfZ/DmdA"/>
</dbReference>
<comment type="caution">
    <text evidence="3">The sequence shown here is derived from an EMBL/GenBank/DDBJ whole genome shotgun (WGS) entry which is preliminary data.</text>
</comment>
<dbReference type="InterPro" id="IPR027266">
    <property type="entry name" value="TrmE/GcvT-like"/>
</dbReference>
<protein>
    <submittedName>
        <fullName evidence="3">Glycine cleavage T C-terminal barrel domain-containing protein</fullName>
    </submittedName>
</protein>
<dbReference type="PANTHER" id="PTHR43757:SF2">
    <property type="entry name" value="AMINOMETHYLTRANSFERASE, MITOCHONDRIAL"/>
    <property type="match status" value="1"/>
</dbReference>